<proteinExistence type="predicted"/>
<dbReference type="AlphaFoldDB" id="A0A387FNP8"/>
<reference evidence="2 3" key="1">
    <citation type="submission" date="2018-10" db="EMBL/GenBank/DDBJ databases">
        <title>Rhizobium etli, R. leguminosarum and a new Rhizobium genospecies from Phaseolus dumosus.</title>
        <authorList>
            <person name="Ramirez-Puebla S.T."/>
            <person name="Rogel-Hernandez M.A."/>
            <person name="Guerrero G."/>
            <person name="Ormeno-Orrillo E."/>
            <person name="Martinez-Romero J.C."/>
            <person name="Negrete-Yankelevich S."/>
            <person name="Martinez-Romero E."/>
        </authorList>
    </citation>
    <scope>NUCLEOTIDE SEQUENCE [LARGE SCALE GENOMIC DNA]</scope>
    <source>
        <strain evidence="2 3">CCGE525</strain>
    </source>
</reference>
<dbReference type="EMBL" id="CP032694">
    <property type="protein sequence ID" value="AYG60003.1"/>
    <property type="molecule type" value="Genomic_DNA"/>
</dbReference>
<evidence type="ECO:0000313" key="2">
    <source>
        <dbReference type="EMBL" id="AYG60003.1"/>
    </source>
</evidence>
<dbReference type="RefSeq" id="WP_120704998.1">
    <property type="nucleotide sequence ID" value="NZ_CP032694.1"/>
</dbReference>
<gene>
    <name evidence="2" type="ORF">CCGE525_15185</name>
</gene>
<keyword evidence="3" id="KW-1185">Reference proteome</keyword>
<dbReference type="KEGG" id="rjg:CCGE525_15185"/>
<organism evidence="2 3">
    <name type="scientific">Rhizobium jaguaris</name>
    <dbReference type="NCBI Taxonomy" id="1312183"/>
    <lineage>
        <taxon>Bacteria</taxon>
        <taxon>Pseudomonadati</taxon>
        <taxon>Pseudomonadota</taxon>
        <taxon>Alphaproteobacteria</taxon>
        <taxon>Hyphomicrobiales</taxon>
        <taxon>Rhizobiaceae</taxon>
        <taxon>Rhizobium/Agrobacterium group</taxon>
        <taxon>Rhizobium</taxon>
    </lineage>
</organism>
<protein>
    <submittedName>
        <fullName evidence="2">Uncharacterized protein</fullName>
    </submittedName>
</protein>
<feature type="compositionally biased region" description="Basic and acidic residues" evidence="1">
    <location>
        <begin position="167"/>
        <end position="177"/>
    </location>
</feature>
<sequence length="177" mass="19835">MSQIPFARPKFSDPIAAPVAPNAKSLLAPLEEDTETSLSSSRVQIGQKGLFVRRSSEGVFLRKIWKIEQATVGAEVCIDWVARVSVLLNHRSHILWIERRNPENDRFITITCRSKPTISDRQATAMIRLALLDVEFERCKKAAEKSAEAEVDQSEGTRAPTPNGPQRELKEGCDHEI</sequence>
<evidence type="ECO:0000256" key="1">
    <source>
        <dbReference type="SAM" id="MobiDB-lite"/>
    </source>
</evidence>
<dbReference type="Proteomes" id="UP000282195">
    <property type="component" value="Chromosome"/>
</dbReference>
<evidence type="ECO:0000313" key="3">
    <source>
        <dbReference type="Proteomes" id="UP000282195"/>
    </source>
</evidence>
<accession>A0A387FNP8</accession>
<feature type="region of interest" description="Disordered" evidence="1">
    <location>
        <begin position="147"/>
        <end position="177"/>
    </location>
</feature>
<name>A0A387FNP8_9HYPH</name>